<keyword evidence="7" id="KW-1185">Reference proteome</keyword>
<evidence type="ECO:0000256" key="4">
    <source>
        <dbReference type="ARBA" id="ARBA00023239"/>
    </source>
</evidence>
<name>A0ABY6DFA0_9RHOB</name>
<dbReference type="PANTHER" id="PTHR33337:SF40">
    <property type="entry name" value="CENP-V_GFA DOMAIN-CONTAINING PROTEIN-RELATED"/>
    <property type="match status" value="1"/>
</dbReference>
<dbReference type="RefSeq" id="WP_263047380.1">
    <property type="nucleotide sequence ID" value="NZ_CP106738.1"/>
</dbReference>
<dbReference type="InterPro" id="IPR006913">
    <property type="entry name" value="CENP-V/GFA"/>
</dbReference>
<evidence type="ECO:0000256" key="2">
    <source>
        <dbReference type="ARBA" id="ARBA00022723"/>
    </source>
</evidence>
<proteinExistence type="inferred from homology"/>
<evidence type="ECO:0000259" key="5">
    <source>
        <dbReference type="PROSITE" id="PS51891"/>
    </source>
</evidence>
<comment type="similarity">
    <text evidence="1">Belongs to the Gfa family.</text>
</comment>
<organism evidence="6 7">
    <name type="scientific">Roseovarius pelagicus</name>
    <dbReference type="NCBI Taxonomy" id="2980108"/>
    <lineage>
        <taxon>Bacteria</taxon>
        <taxon>Pseudomonadati</taxon>
        <taxon>Pseudomonadota</taxon>
        <taxon>Alphaproteobacteria</taxon>
        <taxon>Rhodobacterales</taxon>
        <taxon>Roseobacteraceae</taxon>
        <taxon>Roseovarius</taxon>
    </lineage>
</organism>
<dbReference type="InterPro" id="IPR011057">
    <property type="entry name" value="Mss4-like_sf"/>
</dbReference>
<dbReference type="Gene3D" id="3.90.1590.10">
    <property type="entry name" value="glutathione-dependent formaldehyde- activating enzyme (gfa)"/>
    <property type="match status" value="1"/>
</dbReference>
<keyword evidence="4" id="KW-0456">Lyase</keyword>
<evidence type="ECO:0000313" key="6">
    <source>
        <dbReference type="EMBL" id="UXX82460.1"/>
    </source>
</evidence>
<dbReference type="SUPFAM" id="SSF51316">
    <property type="entry name" value="Mss4-like"/>
    <property type="match status" value="1"/>
</dbReference>
<protein>
    <submittedName>
        <fullName evidence="6">GFA family protein</fullName>
    </submittedName>
</protein>
<dbReference type="EMBL" id="CP106738">
    <property type="protein sequence ID" value="UXX82460.1"/>
    <property type="molecule type" value="Genomic_DNA"/>
</dbReference>
<sequence length="125" mass="13454">MTKGQCLCGGVTFETTAEPKGASACHCGQCRRQSGHVWASAYVPKDTMHITGDVTWYASSDTAKRGFCPTCGSFLFWAADAESTISFALGALDTPTDLKMTRHIFVADKGDYYDIADGLPQDARS</sequence>
<dbReference type="PROSITE" id="PS51891">
    <property type="entry name" value="CENP_V_GFA"/>
    <property type="match status" value="1"/>
</dbReference>
<keyword evidence="2" id="KW-0479">Metal-binding</keyword>
<reference evidence="6" key="1">
    <citation type="submission" date="2022-10" db="EMBL/GenBank/DDBJ databases">
        <title>Roseovarius pelagicus sp. nov., isolated from Arctic seawater.</title>
        <authorList>
            <person name="Hong Y.W."/>
            <person name="Hwang C.Y."/>
        </authorList>
    </citation>
    <scope>NUCLEOTIDE SEQUENCE</scope>
    <source>
        <strain evidence="6">HL-MP18</strain>
    </source>
</reference>
<keyword evidence="3" id="KW-0862">Zinc</keyword>
<evidence type="ECO:0000256" key="3">
    <source>
        <dbReference type="ARBA" id="ARBA00022833"/>
    </source>
</evidence>
<accession>A0ABY6DFA0</accession>
<dbReference type="PANTHER" id="PTHR33337">
    <property type="entry name" value="GFA DOMAIN-CONTAINING PROTEIN"/>
    <property type="match status" value="1"/>
</dbReference>
<evidence type="ECO:0000313" key="7">
    <source>
        <dbReference type="Proteomes" id="UP001064087"/>
    </source>
</evidence>
<dbReference type="Proteomes" id="UP001064087">
    <property type="component" value="Chromosome"/>
</dbReference>
<feature type="domain" description="CENP-V/GFA" evidence="5">
    <location>
        <begin position="2"/>
        <end position="114"/>
    </location>
</feature>
<dbReference type="Pfam" id="PF04828">
    <property type="entry name" value="GFA"/>
    <property type="match status" value="1"/>
</dbReference>
<evidence type="ECO:0000256" key="1">
    <source>
        <dbReference type="ARBA" id="ARBA00005495"/>
    </source>
</evidence>
<gene>
    <name evidence="6" type="ORF">N7U68_15350</name>
</gene>